<dbReference type="EMBL" id="CP009122">
    <property type="protein sequence ID" value="AJA07116.1"/>
    <property type="molecule type" value="Genomic_DNA"/>
</dbReference>
<dbReference type="RefSeq" id="WP_039570643.1">
    <property type="nucleotide sequence ID" value="NZ_CP009122.1"/>
</dbReference>
<dbReference type="PANTHER" id="PTHR48081">
    <property type="entry name" value="AB HYDROLASE SUPERFAMILY PROTEIN C4A8.06C"/>
    <property type="match status" value="1"/>
</dbReference>
<protein>
    <submittedName>
        <fullName evidence="3">Carboxylesterase</fullName>
    </submittedName>
</protein>
<dbReference type="KEGG" id="sphk:SKP52_00870"/>
<dbReference type="InterPro" id="IPR013094">
    <property type="entry name" value="AB_hydrolase_3"/>
</dbReference>
<dbReference type="AlphaFoldDB" id="A0A0A7PAL2"/>
<reference evidence="3 4" key="1">
    <citation type="journal article" date="2015" name="Int. J. Syst. Evol. Microbiol.">
        <title>Description of Sphingopyxis fribergensis sp. nov. - a soil bacterium with the ability to degrade styrene and phenylacetic acid.</title>
        <authorList>
            <person name="Oelschlagel M."/>
            <person name="Ruckert C."/>
            <person name="Kalinowski J."/>
            <person name="Schmidt G."/>
            <person name="Schlomann M."/>
            <person name="Tischler D."/>
        </authorList>
    </citation>
    <scope>NUCLEOTIDE SEQUENCE [LARGE SCALE GENOMIC DNA]</scope>
    <source>
        <strain evidence="3 4">Kp5.2</strain>
    </source>
</reference>
<name>A0A0A7PAL2_9SPHN</name>
<dbReference type="Gene3D" id="3.40.50.1820">
    <property type="entry name" value="alpha/beta hydrolase"/>
    <property type="match status" value="1"/>
</dbReference>
<dbReference type="HOGENOM" id="CLU_012494_6_2_5"/>
<evidence type="ECO:0000259" key="2">
    <source>
        <dbReference type="Pfam" id="PF07859"/>
    </source>
</evidence>
<dbReference type="STRING" id="1515612.SKP52_00870"/>
<keyword evidence="4" id="KW-1185">Reference proteome</keyword>
<gene>
    <name evidence="3" type="ORF">SKP52_00870</name>
</gene>
<evidence type="ECO:0000313" key="4">
    <source>
        <dbReference type="Proteomes" id="UP000030907"/>
    </source>
</evidence>
<keyword evidence="1" id="KW-0378">Hydrolase</keyword>
<organism evidence="3 4">
    <name type="scientific">Sphingopyxis fribergensis</name>
    <dbReference type="NCBI Taxonomy" id="1515612"/>
    <lineage>
        <taxon>Bacteria</taxon>
        <taxon>Pseudomonadati</taxon>
        <taxon>Pseudomonadota</taxon>
        <taxon>Alphaproteobacteria</taxon>
        <taxon>Sphingomonadales</taxon>
        <taxon>Sphingomonadaceae</taxon>
        <taxon>Sphingopyxis</taxon>
    </lineage>
</organism>
<dbReference type="InterPro" id="IPR029058">
    <property type="entry name" value="AB_hydrolase_fold"/>
</dbReference>
<evidence type="ECO:0000313" key="3">
    <source>
        <dbReference type="EMBL" id="AJA07116.1"/>
    </source>
</evidence>
<dbReference type="Proteomes" id="UP000030907">
    <property type="component" value="Chromosome"/>
</dbReference>
<dbReference type="InterPro" id="IPR050300">
    <property type="entry name" value="GDXG_lipolytic_enzyme"/>
</dbReference>
<dbReference type="OrthoDB" id="9806180at2"/>
<accession>A0A0A7PAL2</accession>
<dbReference type="PANTHER" id="PTHR48081:SF8">
    <property type="entry name" value="ALPHA_BETA HYDROLASE FOLD-3 DOMAIN-CONTAINING PROTEIN-RELATED"/>
    <property type="match status" value="1"/>
</dbReference>
<proteinExistence type="predicted"/>
<dbReference type="GO" id="GO:0016787">
    <property type="term" value="F:hydrolase activity"/>
    <property type="evidence" value="ECO:0007669"/>
    <property type="project" value="UniProtKB-KW"/>
</dbReference>
<dbReference type="Pfam" id="PF07859">
    <property type="entry name" value="Abhydrolase_3"/>
    <property type="match status" value="1"/>
</dbReference>
<dbReference type="SUPFAM" id="SSF53474">
    <property type="entry name" value="alpha/beta-Hydrolases"/>
    <property type="match status" value="1"/>
</dbReference>
<evidence type="ECO:0000256" key="1">
    <source>
        <dbReference type="ARBA" id="ARBA00022801"/>
    </source>
</evidence>
<sequence length="296" mass="32059">MGYLTDIVAFGIQAIAPLLTRPAGEVRKEFSLPCNVSAHRATTDAGLISFKLYRPATPSGPLPVFLNIHGGGYVMGCPDQDDHICRYLANRACCAVVNINYDTAPQARYPTAPEQCFSLARWLSLNGDQLDLDAARLAVGGHSAGGALAAGLALRAAQDEAFQILGLIVDYAILDLAADPRTKHRRLPRPLITPLLSRIFTDSYIPDRSQRLAPLASPLLATDMTLLPPTLVITAEFDTLRDEGDAFADRLRDAGVLFEHVIVPGVDHFFTHTGPVPQARLALDTMVRLLDHAFQA</sequence>
<feature type="domain" description="Alpha/beta hydrolase fold-3" evidence="2">
    <location>
        <begin position="66"/>
        <end position="271"/>
    </location>
</feature>